<gene>
    <name evidence="7" type="ORF">GX355_11040</name>
</gene>
<evidence type="ECO:0000256" key="3">
    <source>
        <dbReference type="PROSITE-ProRule" id="PRU00284"/>
    </source>
</evidence>
<dbReference type="PANTHER" id="PTHR32089">
    <property type="entry name" value="METHYL-ACCEPTING CHEMOTAXIS PROTEIN MCPB"/>
    <property type="match status" value="1"/>
</dbReference>
<dbReference type="Gene3D" id="6.10.340.10">
    <property type="match status" value="1"/>
</dbReference>
<dbReference type="Pfam" id="PF12729">
    <property type="entry name" value="4HB_MCP_1"/>
    <property type="match status" value="1"/>
</dbReference>
<dbReference type="GO" id="GO:0004888">
    <property type="term" value="F:transmembrane signaling receptor activity"/>
    <property type="evidence" value="ECO:0007669"/>
    <property type="project" value="InterPro"/>
</dbReference>
<dbReference type="InterPro" id="IPR003660">
    <property type="entry name" value="HAMP_dom"/>
</dbReference>
<protein>
    <submittedName>
        <fullName evidence="7">Methyl-accepting chemotaxis protein</fullName>
    </submittedName>
</protein>
<dbReference type="EMBL" id="JAAYSM010000394">
    <property type="protein sequence ID" value="NLJ19379.1"/>
    <property type="molecule type" value="Genomic_DNA"/>
</dbReference>
<dbReference type="CDD" id="cd06225">
    <property type="entry name" value="HAMP"/>
    <property type="match status" value="1"/>
</dbReference>
<dbReference type="InterPro" id="IPR004089">
    <property type="entry name" value="MCPsignal_dom"/>
</dbReference>
<dbReference type="PANTHER" id="PTHR32089:SF112">
    <property type="entry name" value="LYSOZYME-LIKE PROTEIN-RELATED"/>
    <property type="match status" value="1"/>
</dbReference>
<keyword evidence="1 3" id="KW-0807">Transducer</keyword>
<keyword evidence="4" id="KW-0812">Transmembrane</keyword>
<dbReference type="PRINTS" id="PR00260">
    <property type="entry name" value="CHEMTRNSDUCR"/>
</dbReference>
<dbReference type="SMART" id="SM00304">
    <property type="entry name" value="HAMP"/>
    <property type="match status" value="1"/>
</dbReference>
<evidence type="ECO:0000256" key="4">
    <source>
        <dbReference type="SAM" id="Phobius"/>
    </source>
</evidence>
<dbReference type="AlphaFoldDB" id="A0A7X8H103"/>
<proteinExistence type="inferred from homology"/>
<comment type="caution">
    <text evidence="7">The sequence shown here is derived from an EMBL/GenBank/DDBJ whole genome shotgun (WGS) entry which is preliminary data.</text>
</comment>
<dbReference type="Pfam" id="PF00672">
    <property type="entry name" value="HAMP"/>
    <property type="match status" value="1"/>
</dbReference>
<organism evidence="7 8">
    <name type="scientific">Globicatella sulfidifaciens</name>
    <dbReference type="NCBI Taxonomy" id="136093"/>
    <lineage>
        <taxon>Bacteria</taxon>
        <taxon>Bacillati</taxon>
        <taxon>Bacillota</taxon>
        <taxon>Bacilli</taxon>
        <taxon>Lactobacillales</taxon>
        <taxon>Aerococcaceae</taxon>
        <taxon>Globicatella</taxon>
    </lineage>
</organism>
<keyword evidence="4" id="KW-0472">Membrane</keyword>
<reference evidence="7 8" key="1">
    <citation type="journal article" date="2020" name="Biotechnol. Biofuels">
        <title>New insights from the biogas microbiome by comprehensive genome-resolved metagenomics of nearly 1600 species originating from multiple anaerobic digesters.</title>
        <authorList>
            <person name="Campanaro S."/>
            <person name="Treu L."/>
            <person name="Rodriguez-R L.M."/>
            <person name="Kovalovszki A."/>
            <person name="Ziels R.M."/>
            <person name="Maus I."/>
            <person name="Zhu X."/>
            <person name="Kougias P.G."/>
            <person name="Basile A."/>
            <person name="Luo G."/>
            <person name="Schluter A."/>
            <person name="Konstantinidis K.T."/>
            <person name="Angelidaki I."/>
        </authorList>
    </citation>
    <scope>NUCLEOTIDE SEQUENCE [LARGE SCALE GENOMIC DNA]</scope>
    <source>
        <strain evidence="7">AS23ysBPME_34</strain>
    </source>
</reference>
<dbReference type="CDD" id="cd11386">
    <property type="entry name" value="MCP_signal"/>
    <property type="match status" value="1"/>
</dbReference>
<accession>A0A7X8H103</accession>
<dbReference type="GO" id="GO:0007165">
    <property type="term" value="P:signal transduction"/>
    <property type="evidence" value="ECO:0007669"/>
    <property type="project" value="UniProtKB-KW"/>
</dbReference>
<feature type="transmembrane region" description="Helical" evidence="4">
    <location>
        <begin position="7"/>
        <end position="29"/>
    </location>
</feature>
<comment type="similarity">
    <text evidence="2">Belongs to the methyl-accepting chemotaxis (MCP) protein family.</text>
</comment>
<keyword evidence="4" id="KW-1133">Transmembrane helix</keyword>
<sequence>MKITGKLITTSLLIVGFLIILGVVSIYSLQVTNDSSVEMYEQRVQPLNDLNQIVRLAENSQVNMLSAVTYEDPSYAEIVLGNLEDISTHIDNFEGSILTEAEEELFVTFRANWLRFERVVTKHIQLINNDEFEDARNELGQIGMFYEPASQTLVELMEISENAIEELHNQSTTVFETSRYIVLIVIAVATILSIVIGTVMGRSIGTPLREVVNQMQSVASGDLTGESVKVKRKDELGQLLHATNQMRDSIKSVLGEIKSATVQVAEQSDFLMNSANDVKEGSHQIAITMEELSRGAESQADHASSINESMEQYVQTVDQTTLTTQKSVQQADQVMELTHKGSESMNSSVEQMNDIFLIVKDAVNRVQLLNEETKAISQLVDVIEDIAEQTNLLSLNAAIEAARAGEHGKGFAVVADEVRKLAEQVSTSIGQITEIVSRIQSESTVVTRALESGFDRVNKGSEQINQTGQLFNEMNQAYNNVSESLQNIVDNLDKMVGSSYDIQHSIEEVASLSEESAAGIEESAASSEESVQSIEKVSDAAIELKQLAETLDQRVNHFTL</sequence>
<dbReference type="Proteomes" id="UP000541058">
    <property type="component" value="Unassembled WGS sequence"/>
</dbReference>
<dbReference type="RefSeq" id="WP_276649889.1">
    <property type="nucleotide sequence ID" value="NZ_JAAYSM010000394.1"/>
</dbReference>
<dbReference type="SUPFAM" id="SSF58104">
    <property type="entry name" value="Methyl-accepting chemotaxis protein (MCP) signaling domain"/>
    <property type="match status" value="1"/>
</dbReference>
<dbReference type="SMART" id="SM00283">
    <property type="entry name" value="MA"/>
    <property type="match status" value="1"/>
</dbReference>
<dbReference type="InterPro" id="IPR004090">
    <property type="entry name" value="Chemotax_Me-accpt_rcpt"/>
</dbReference>
<name>A0A7X8H103_9LACT</name>
<dbReference type="PROSITE" id="PS50885">
    <property type="entry name" value="HAMP"/>
    <property type="match status" value="1"/>
</dbReference>
<feature type="transmembrane region" description="Helical" evidence="4">
    <location>
        <begin position="180"/>
        <end position="200"/>
    </location>
</feature>
<evidence type="ECO:0000259" key="6">
    <source>
        <dbReference type="PROSITE" id="PS50885"/>
    </source>
</evidence>
<dbReference type="GO" id="GO:0016020">
    <property type="term" value="C:membrane"/>
    <property type="evidence" value="ECO:0007669"/>
    <property type="project" value="InterPro"/>
</dbReference>
<evidence type="ECO:0000259" key="5">
    <source>
        <dbReference type="PROSITE" id="PS50111"/>
    </source>
</evidence>
<dbReference type="InterPro" id="IPR024478">
    <property type="entry name" value="HlyB_4HB_MCP"/>
</dbReference>
<dbReference type="Gene3D" id="1.10.287.950">
    <property type="entry name" value="Methyl-accepting chemotaxis protein"/>
    <property type="match status" value="1"/>
</dbReference>
<evidence type="ECO:0000256" key="1">
    <source>
        <dbReference type="ARBA" id="ARBA00023224"/>
    </source>
</evidence>
<evidence type="ECO:0000313" key="7">
    <source>
        <dbReference type="EMBL" id="NLJ19379.1"/>
    </source>
</evidence>
<evidence type="ECO:0000313" key="8">
    <source>
        <dbReference type="Proteomes" id="UP000541058"/>
    </source>
</evidence>
<dbReference type="GO" id="GO:0006935">
    <property type="term" value="P:chemotaxis"/>
    <property type="evidence" value="ECO:0007669"/>
    <property type="project" value="InterPro"/>
</dbReference>
<evidence type="ECO:0000256" key="2">
    <source>
        <dbReference type="ARBA" id="ARBA00029447"/>
    </source>
</evidence>
<feature type="domain" description="Methyl-accepting transducer" evidence="5">
    <location>
        <begin position="274"/>
        <end position="524"/>
    </location>
</feature>
<feature type="domain" description="HAMP" evidence="6">
    <location>
        <begin position="202"/>
        <end position="255"/>
    </location>
</feature>
<dbReference type="PROSITE" id="PS50111">
    <property type="entry name" value="CHEMOTAXIS_TRANSDUC_2"/>
    <property type="match status" value="1"/>
</dbReference>
<dbReference type="Pfam" id="PF00015">
    <property type="entry name" value="MCPsignal"/>
    <property type="match status" value="1"/>
</dbReference>